<reference evidence="7" key="1">
    <citation type="submission" date="2021-01" db="EMBL/GenBank/DDBJ databases">
        <title>YIM 132084 draft genome.</title>
        <authorList>
            <person name="An D."/>
        </authorList>
    </citation>
    <scope>NUCLEOTIDE SEQUENCE</scope>
    <source>
        <strain evidence="7">YIM 132084</strain>
    </source>
</reference>
<proteinExistence type="inferred from homology"/>
<keyword evidence="5" id="KW-0456">Lyase</keyword>
<dbReference type="Pfam" id="PF01329">
    <property type="entry name" value="Pterin_4a"/>
    <property type="match status" value="1"/>
</dbReference>
<accession>A0A938YEQ2</accession>
<evidence type="ECO:0000313" key="7">
    <source>
        <dbReference type="EMBL" id="MBM9468186.1"/>
    </source>
</evidence>
<evidence type="ECO:0000256" key="3">
    <source>
        <dbReference type="ARBA" id="ARBA00013252"/>
    </source>
</evidence>
<dbReference type="SUPFAM" id="SSF55248">
    <property type="entry name" value="PCD-like"/>
    <property type="match status" value="1"/>
</dbReference>
<evidence type="ECO:0000256" key="5">
    <source>
        <dbReference type="ARBA" id="ARBA00023239"/>
    </source>
</evidence>
<dbReference type="EC" id="4.2.1.96" evidence="3"/>
<dbReference type="GO" id="GO:0006729">
    <property type="term" value="P:tetrahydrobiopterin biosynthetic process"/>
    <property type="evidence" value="ECO:0007669"/>
    <property type="project" value="InterPro"/>
</dbReference>
<evidence type="ECO:0000259" key="6">
    <source>
        <dbReference type="Pfam" id="PF18029"/>
    </source>
</evidence>
<dbReference type="Gene3D" id="3.10.180.10">
    <property type="entry name" value="2,3-Dihydroxybiphenyl 1,2-Dioxygenase, domain 1"/>
    <property type="match status" value="1"/>
</dbReference>
<dbReference type="InterPro" id="IPR001533">
    <property type="entry name" value="Pterin_deHydtase"/>
</dbReference>
<dbReference type="InterPro" id="IPR041581">
    <property type="entry name" value="Glyoxalase_6"/>
</dbReference>
<evidence type="ECO:0000313" key="8">
    <source>
        <dbReference type="Proteomes" id="UP000663792"/>
    </source>
</evidence>
<dbReference type="InterPro" id="IPR029068">
    <property type="entry name" value="Glyas_Bleomycin-R_OHBP_Dase"/>
</dbReference>
<dbReference type="GO" id="GO:0008124">
    <property type="term" value="F:4-alpha-hydroxytetrahydrobiopterin dehydratase activity"/>
    <property type="evidence" value="ECO:0007669"/>
    <property type="project" value="UniProtKB-EC"/>
</dbReference>
<evidence type="ECO:0000256" key="4">
    <source>
        <dbReference type="ARBA" id="ARBA00021735"/>
    </source>
</evidence>
<dbReference type="SUPFAM" id="SSF54593">
    <property type="entry name" value="Glyoxalase/Bleomycin resistance protein/Dihydroxybiphenyl dioxygenase"/>
    <property type="match status" value="1"/>
</dbReference>
<dbReference type="Proteomes" id="UP000663792">
    <property type="component" value="Unassembled WGS sequence"/>
</dbReference>
<dbReference type="RefSeq" id="WP_205261130.1">
    <property type="nucleotide sequence ID" value="NZ_JAERWK010000016.1"/>
</dbReference>
<sequence length="217" mass="23345">MTADDGGAPAGAHRVLQILDGALRARFRAPSFLAAMALVQEVGEHAERVDHHPDMDVRWREVEFALASHDVGAITDRDTALAAVIADLAQRHGAEPVPVRHARVELGIDTADAGALRPFWLAVTGGTEVDTEFGPRIEHPSGLRLWFQESEPRPGRNRLHLDCYPAPGTLPAVLDAAVVAGGRLVTDEFAPHWWVLADPDGNEVCLCQEEPGTTGPA</sequence>
<dbReference type="PANTHER" id="PTHR35908">
    <property type="entry name" value="HYPOTHETICAL FUSION PROTEIN"/>
    <property type="match status" value="1"/>
</dbReference>
<dbReference type="AlphaFoldDB" id="A0A938YEQ2"/>
<comment type="catalytic activity">
    <reaction evidence="1">
        <text>(4aS,6R)-4a-hydroxy-L-erythro-5,6,7,8-tetrahydrobiopterin = (6R)-L-erythro-6,7-dihydrobiopterin + H2O</text>
        <dbReference type="Rhea" id="RHEA:11920"/>
        <dbReference type="ChEBI" id="CHEBI:15377"/>
        <dbReference type="ChEBI" id="CHEBI:15642"/>
        <dbReference type="ChEBI" id="CHEBI:43120"/>
        <dbReference type="EC" id="4.2.1.96"/>
    </reaction>
</comment>
<comment type="similarity">
    <text evidence="2">Belongs to the pterin-4-alpha-carbinolamine dehydratase family.</text>
</comment>
<protein>
    <recommendedName>
        <fullName evidence="4">Putative pterin-4-alpha-carbinolamine dehydratase</fullName>
        <ecNumber evidence="3">4.2.1.96</ecNumber>
    </recommendedName>
</protein>
<dbReference type="PANTHER" id="PTHR35908:SF1">
    <property type="entry name" value="CONSERVED PROTEIN"/>
    <property type="match status" value="1"/>
</dbReference>
<dbReference type="CDD" id="cd00488">
    <property type="entry name" value="PCD_DCoH"/>
    <property type="match status" value="1"/>
</dbReference>
<organism evidence="7 8">
    <name type="scientific">Nakamurella leprariae</name>
    <dbReference type="NCBI Taxonomy" id="2803911"/>
    <lineage>
        <taxon>Bacteria</taxon>
        <taxon>Bacillati</taxon>
        <taxon>Actinomycetota</taxon>
        <taxon>Actinomycetes</taxon>
        <taxon>Nakamurellales</taxon>
        <taxon>Nakamurellaceae</taxon>
        <taxon>Nakamurella</taxon>
    </lineage>
</organism>
<evidence type="ECO:0000256" key="2">
    <source>
        <dbReference type="ARBA" id="ARBA00006472"/>
    </source>
</evidence>
<comment type="caution">
    <text evidence="7">The sequence shown here is derived from an EMBL/GenBank/DDBJ whole genome shotgun (WGS) entry which is preliminary data.</text>
</comment>
<dbReference type="Pfam" id="PF18029">
    <property type="entry name" value="Glyoxalase_6"/>
    <property type="match status" value="1"/>
</dbReference>
<feature type="domain" description="Glyoxalase-like" evidence="6">
    <location>
        <begin position="107"/>
        <end position="207"/>
    </location>
</feature>
<keyword evidence="8" id="KW-1185">Reference proteome</keyword>
<dbReference type="Gene3D" id="3.30.1360.20">
    <property type="entry name" value="Transcriptional coactivator/pterin dehydratase"/>
    <property type="match status" value="1"/>
</dbReference>
<name>A0A938YEQ2_9ACTN</name>
<evidence type="ECO:0000256" key="1">
    <source>
        <dbReference type="ARBA" id="ARBA00001554"/>
    </source>
</evidence>
<dbReference type="EMBL" id="JAERWK010000016">
    <property type="protein sequence ID" value="MBM9468186.1"/>
    <property type="molecule type" value="Genomic_DNA"/>
</dbReference>
<dbReference type="InterPro" id="IPR036428">
    <property type="entry name" value="PCD_sf"/>
</dbReference>
<gene>
    <name evidence="7" type="ORF">JL106_12945</name>
</gene>